<feature type="compositionally biased region" description="Basic and acidic residues" evidence="1">
    <location>
        <begin position="1"/>
        <end position="10"/>
    </location>
</feature>
<accession>A0A426YIK8</accession>
<name>A0A426YIK8_ENSVE</name>
<protein>
    <submittedName>
        <fullName evidence="2">Uncharacterized protein</fullName>
    </submittedName>
</protein>
<dbReference type="EMBL" id="AMZH03012188">
    <property type="protein sequence ID" value="RRT51500.1"/>
    <property type="molecule type" value="Genomic_DNA"/>
</dbReference>
<dbReference type="Proteomes" id="UP000287651">
    <property type="component" value="Unassembled WGS sequence"/>
</dbReference>
<feature type="region of interest" description="Disordered" evidence="1">
    <location>
        <begin position="1"/>
        <end position="32"/>
    </location>
</feature>
<sequence>MVRIVLEERGSASSQLRKNEAVPRPSAGRTRQRLVTAQEDEAQGLTYRFAPTYRVHLGTGRHAQ</sequence>
<proteinExistence type="predicted"/>
<feature type="non-terminal residue" evidence="2">
    <location>
        <position position="64"/>
    </location>
</feature>
<dbReference type="AlphaFoldDB" id="A0A426YIK8"/>
<gene>
    <name evidence="2" type="ORF">B296_00051081</name>
</gene>
<comment type="caution">
    <text evidence="2">The sequence shown here is derived from an EMBL/GenBank/DDBJ whole genome shotgun (WGS) entry which is preliminary data.</text>
</comment>
<evidence type="ECO:0000313" key="2">
    <source>
        <dbReference type="EMBL" id="RRT51500.1"/>
    </source>
</evidence>
<evidence type="ECO:0000256" key="1">
    <source>
        <dbReference type="SAM" id="MobiDB-lite"/>
    </source>
</evidence>
<organism evidence="2 3">
    <name type="scientific">Ensete ventricosum</name>
    <name type="common">Abyssinian banana</name>
    <name type="synonym">Musa ensete</name>
    <dbReference type="NCBI Taxonomy" id="4639"/>
    <lineage>
        <taxon>Eukaryota</taxon>
        <taxon>Viridiplantae</taxon>
        <taxon>Streptophyta</taxon>
        <taxon>Embryophyta</taxon>
        <taxon>Tracheophyta</taxon>
        <taxon>Spermatophyta</taxon>
        <taxon>Magnoliopsida</taxon>
        <taxon>Liliopsida</taxon>
        <taxon>Zingiberales</taxon>
        <taxon>Musaceae</taxon>
        <taxon>Ensete</taxon>
    </lineage>
</organism>
<reference evidence="2 3" key="1">
    <citation type="journal article" date="2014" name="Agronomy (Basel)">
        <title>A Draft Genome Sequence for Ensete ventricosum, the Drought-Tolerant Tree Against Hunger.</title>
        <authorList>
            <person name="Harrison J."/>
            <person name="Moore K.A."/>
            <person name="Paszkiewicz K."/>
            <person name="Jones T."/>
            <person name="Grant M."/>
            <person name="Ambacheew D."/>
            <person name="Muzemil S."/>
            <person name="Studholme D.J."/>
        </authorList>
    </citation>
    <scope>NUCLEOTIDE SEQUENCE [LARGE SCALE GENOMIC DNA]</scope>
</reference>
<evidence type="ECO:0000313" key="3">
    <source>
        <dbReference type="Proteomes" id="UP000287651"/>
    </source>
</evidence>